<sequence>MARLWVLVLLLGLALGQKSGGGVGGRPYSPSPPPMAPGPVPTYPMPVPTYPGPVVVYPGGGGGFGLVPVVVFLGLALVAFLMVRGLKGAGEGPGASAARLRLALLKGPGVQGALRRLAEGADTTTAKGLADLLDEAALLLLREEPGWRFASYEVEHGSEAEALARFDAWMLEERSKYRETFRHFEGKRQVDPSYGARPEPGGRYLLVSLILADRRPLPPRRPLTLEAAKEALLDLAGSSPFTLLAFYLSWTPEKEEEALTEEELLLLYPNLEKL</sequence>
<feature type="transmembrane region" description="Helical" evidence="1">
    <location>
        <begin position="63"/>
        <end position="83"/>
    </location>
</feature>
<name>A0ABN6NIT6_THEBO</name>
<keyword evidence="1" id="KW-0472">Membrane</keyword>
<proteinExistence type="predicted"/>
<keyword evidence="1" id="KW-0812">Transmembrane</keyword>
<dbReference type="EMBL" id="AP025593">
    <property type="protein sequence ID" value="BDG16250.1"/>
    <property type="molecule type" value="Genomic_DNA"/>
</dbReference>
<evidence type="ECO:0000313" key="3">
    <source>
        <dbReference type="Proteomes" id="UP000831120"/>
    </source>
</evidence>
<accession>A0ABN6NIT6</accession>
<dbReference type="Pfam" id="PF07466">
    <property type="entry name" value="DUF1517"/>
    <property type="match status" value="1"/>
</dbReference>
<gene>
    <name evidence="2" type="ORF">TbrSNM41_09840</name>
</gene>
<evidence type="ECO:0008006" key="4">
    <source>
        <dbReference type="Google" id="ProtNLM"/>
    </source>
</evidence>
<dbReference type="Proteomes" id="UP000831120">
    <property type="component" value="Chromosome"/>
</dbReference>
<organism evidence="2 3">
    <name type="scientific">Thermus brockianus</name>
    <dbReference type="NCBI Taxonomy" id="56956"/>
    <lineage>
        <taxon>Bacteria</taxon>
        <taxon>Thermotogati</taxon>
        <taxon>Deinococcota</taxon>
        <taxon>Deinococci</taxon>
        <taxon>Thermales</taxon>
        <taxon>Thermaceae</taxon>
        <taxon>Thermus</taxon>
    </lineage>
</organism>
<dbReference type="RefSeq" id="WP_071676277.1">
    <property type="nucleotide sequence ID" value="NZ_AP025593.1"/>
</dbReference>
<reference evidence="2 3" key="1">
    <citation type="journal article" date="2022" name="Microbiol. Resour. Announc.">
        <title>Complete Genome Sequences of Thermus Strains Isolated from Senami Hot Spring in Japan.</title>
        <authorList>
            <person name="Miyazaki K."/>
        </authorList>
    </citation>
    <scope>NUCLEOTIDE SEQUENCE [LARGE SCALE GENOMIC DNA]</scope>
    <source>
        <strain evidence="2 3">SNM4-1</strain>
    </source>
</reference>
<dbReference type="PANTHER" id="PTHR33975:SF2">
    <property type="entry name" value="MYELIN-ASSOCIATED OLIGODENDROCYTE BASIC PROTEIN"/>
    <property type="match status" value="1"/>
</dbReference>
<dbReference type="PANTHER" id="PTHR33975">
    <property type="entry name" value="MYELIN-ASSOCIATED OLIGODENDROCYTE BASIC PROTEIN"/>
    <property type="match status" value="1"/>
</dbReference>
<protein>
    <recommendedName>
        <fullName evidence="4">DUF1517 domain-containing protein</fullName>
    </recommendedName>
</protein>
<dbReference type="InterPro" id="IPR010903">
    <property type="entry name" value="DUF1517"/>
</dbReference>
<dbReference type="InterPro" id="IPR053023">
    <property type="entry name" value="FLAP_modulator"/>
</dbReference>
<evidence type="ECO:0000313" key="2">
    <source>
        <dbReference type="EMBL" id="BDG16250.1"/>
    </source>
</evidence>
<keyword evidence="3" id="KW-1185">Reference proteome</keyword>
<evidence type="ECO:0000256" key="1">
    <source>
        <dbReference type="SAM" id="Phobius"/>
    </source>
</evidence>
<keyword evidence="1" id="KW-1133">Transmembrane helix</keyword>